<dbReference type="InterPro" id="IPR001867">
    <property type="entry name" value="OmpR/PhoB-type_DNA-bd"/>
</dbReference>
<dbReference type="GO" id="GO:0006355">
    <property type="term" value="P:regulation of DNA-templated transcription"/>
    <property type="evidence" value="ECO:0007669"/>
    <property type="project" value="InterPro"/>
</dbReference>
<keyword evidence="3" id="KW-0902">Two-component regulatory system</keyword>
<dbReference type="SUPFAM" id="SSF46894">
    <property type="entry name" value="C-terminal effector domain of the bipartite response regulators"/>
    <property type="match status" value="1"/>
</dbReference>
<protein>
    <submittedName>
        <fullName evidence="11">Transcriptional regulatory protein SrrA</fullName>
    </submittedName>
</protein>
<dbReference type="GO" id="GO:0000976">
    <property type="term" value="F:transcription cis-regulatory region binding"/>
    <property type="evidence" value="ECO:0007669"/>
    <property type="project" value="TreeGrafter"/>
</dbReference>
<dbReference type="GO" id="GO:0032993">
    <property type="term" value="C:protein-DNA complex"/>
    <property type="evidence" value="ECO:0007669"/>
    <property type="project" value="TreeGrafter"/>
</dbReference>
<evidence type="ECO:0000259" key="9">
    <source>
        <dbReference type="PROSITE" id="PS50110"/>
    </source>
</evidence>
<evidence type="ECO:0000256" key="1">
    <source>
        <dbReference type="ARBA" id="ARBA00004496"/>
    </source>
</evidence>
<accession>A0A0A1MDA0</accession>
<dbReference type="PANTHER" id="PTHR48111:SF40">
    <property type="entry name" value="PHOSPHATE REGULON TRANSCRIPTIONAL REGULATORY PROTEIN PHOB"/>
    <property type="match status" value="1"/>
</dbReference>
<keyword evidence="6" id="KW-0804">Transcription</keyword>
<dbReference type="InterPro" id="IPR001789">
    <property type="entry name" value="Sig_transdc_resp-reg_receiver"/>
</dbReference>
<comment type="subcellular location">
    <subcellularLocation>
        <location evidence="1">Cytoplasm</location>
    </subcellularLocation>
</comment>
<reference evidence="11 12" key="1">
    <citation type="submission" date="2014-11" db="EMBL/GenBank/DDBJ databases">
        <authorList>
            <person name="Urmite Genomes Urmite Genomes"/>
        </authorList>
    </citation>
    <scope>NUCLEOTIDE SEQUENCE [LARGE SCALE GENOMIC DNA]</scope>
    <source>
        <strain evidence="11 12">Oc5</strain>
    </source>
</reference>
<dbReference type="RefSeq" id="WP_042533579.1">
    <property type="nucleotide sequence ID" value="NZ_CAXOIH010000016.1"/>
</dbReference>
<dbReference type="InterPro" id="IPR039420">
    <property type="entry name" value="WalR-like"/>
</dbReference>
<dbReference type="Gene3D" id="3.40.50.2300">
    <property type="match status" value="1"/>
</dbReference>
<dbReference type="Pfam" id="PF00072">
    <property type="entry name" value="Response_reg"/>
    <property type="match status" value="1"/>
</dbReference>
<dbReference type="Gene3D" id="6.10.250.690">
    <property type="match status" value="1"/>
</dbReference>
<sequence length="236" mass="27102">MEERTNILIVEDDYEIARIMKDHLDREGFQTTWASTGVEGWEDFKAGDFSIILVDLMMPEMDGYDLCEKIRLESDVPLLIVSAKGEDDSKIRGLNLGADDYLTKPFSLKELTARVQSHLRRYQRYTSKSYDAQMSQYAHGLAIDFLNDAVFLEGELLVLTAKEKEILFLLARNPFITFEKAHIYEHIWQLKNVNGNNTVTVHIKSLRTKLKDTGKQAKFIQTVWGAGYRFVGEPLS</sequence>
<evidence type="ECO:0000256" key="4">
    <source>
        <dbReference type="ARBA" id="ARBA00023015"/>
    </source>
</evidence>
<dbReference type="Pfam" id="PF00486">
    <property type="entry name" value="Trans_reg_C"/>
    <property type="match status" value="1"/>
</dbReference>
<keyword evidence="12" id="KW-1185">Reference proteome</keyword>
<keyword evidence="2 7" id="KW-0597">Phosphoprotein</keyword>
<evidence type="ECO:0000256" key="6">
    <source>
        <dbReference type="ARBA" id="ARBA00023163"/>
    </source>
</evidence>
<dbReference type="SMART" id="SM00862">
    <property type="entry name" value="Trans_reg_C"/>
    <property type="match status" value="1"/>
</dbReference>
<dbReference type="InterPro" id="IPR036388">
    <property type="entry name" value="WH-like_DNA-bd_sf"/>
</dbReference>
<dbReference type="PROSITE" id="PS51755">
    <property type="entry name" value="OMPR_PHOB"/>
    <property type="match status" value="1"/>
</dbReference>
<evidence type="ECO:0000256" key="7">
    <source>
        <dbReference type="PROSITE-ProRule" id="PRU00169"/>
    </source>
</evidence>
<keyword evidence="5 8" id="KW-0238">DNA-binding</keyword>
<dbReference type="PROSITE" id="PS50110">
    <property type="entry name" value="RESPONSE_REGULATORY"/>
    <property type="match status" value="1"/>
</dbReference>
<evidence type="ECO:0000256" key="3">
    <source>
        <dbReference type="ARBA" id="ARBA00023012"/>
    </source>
</evidence>
<dbReference type="InterPro" id="IPR011006">
    <property type="entry name" value="CheY-like_superfamily"/>
</dbReference>
<evidence type="ECO:0000313" key="12">
    <source>
        <dbReference type="Proteomes" id="UP000040453"/>
    </source>
</evidence>
<dbReference type="AlphaFoldDB" id="A0A0A1MDA0"/>
<feature type="DNA-binding region" description="OmpR/PhoB-type" evidence="8">
    <location>
        <begin position="132"/>
        <end position="232"/>
    </location>
</feature>
<dbReference type="GO" id="GO:0000156">
    <property type="term" value="F:phosphorelay response regulator activity"/>
    <property type="evidence" value="ECO:0007669"/>
    <property type="project" value="TreeGrafter"/>
</dbReference>
<feature type="domain" description="Response regulatory" evidence="9">
    <location>
        <begin position="6"/>
        <end position="119"/>
    </location>
</feature>
<organism evidence="11 12">
    <name type="scientific">Oceanobacillus oncorhynchi</name>
    <dbReference type="NCBI Taxonomy" id="545501"/>
    <lineage>
        <taxon>Bacteria</taxon>
        <taxon>Bacillati</taxon>
        <taxon>Bacillota</taxon>
        <taxon>Bacilli</taxon>
        <taxon>Bacillales</taxon>
        <taxon>Bacillaceae</taxon>
        <taxon>Oceanobacillus</taxon>
    </lineage>
</organism>
<keyword evidence="4" id="KW-0805">Transcription regulation</keyword>
<dbReference type="Gene3D" id="1.10.10.10">
    <property type="entry name" value="Winged helix-like DNA-binding domain superfamily/Winged helix DNA-binding domain"/>
    <property type="match status" value="1"/>
</dbReference>
<dbReference type="GO" id="GO:0005829">
    <property type="term" value="C:cytosol"/>
    <property type="evidence" value="ECO:0007669"/>
    <property type="project" value="TreeGrafter"/>
</dbReference>
<proteinExistence type="predicted"/>
<evidence type="ECO:0000256" key="8">
    <source>
        <dbReference type="PROSITE-ProRule" id="PRU01091"/>
    </source>
</evidence>
<evidence type="ECO:0000259" key="10">
    <source>
        <dbReference type="PROSITE" id="PS51755"/>
    </source>
</evidence>
<evidence type="ECO:0000256" key="2">
    <source>
        <dbReference type="ARBA" id="ARBA00022553"/>
    </source>
</evidence>
<gene>
    <name evidence="11" type="primary">srrA_2</name>
    <name evidence="11" type="ORF">BN997_03206</name>
</gene>
<dbReference type="CDD" id="cd17574">
    <property type="entry name" value="REC_OmpR"/>
    <property type="match status" value="1"/>
</dbReference>
<dbReference type="SMART" id="SM00448">
    <property type="entry name" value="REC"/>
    <property type="match status" value="1"/>
</dbReference>
<dbReference type="Proteomes" id="UP000040453">
    <property type="component" value="Unassembled WGS sequence"/>
</dbReference>
<dbReference type="CDD" id="cd00383">
    <property type="entry name" value="trans_reg_C"/>
    <property type="match status" value="1"/>
</dbReference>
<dbReference type="PANTHER" id="PTHR48111">
    <property type="entry name" value="REGULATOR OF RPOS"/>
    <property type="match status" value="1"/>
</dbReference>
<dbReference type="EMBL" id="CDGG01000001">
    <property type="protein sequence ID" value="CEI83300.1"/>
    <property type="molecule type" value="Genomic_DNA"/>
</dbReference>
<name>A0A0A1MDA0_9BACI</name>
<dbReference type="InterPro" id="IPR016032">
    <property type="entry name" value="Sig_transdc_resp-reg_C-effctor"/>
</dbReference>
<feature type="modified residue" description="4-aspartylphosphate" evidence="7">
    <location>
        <position position="55"/>
    </location>
</feature>
<dbReference type="SUPFAM" id="SSF52172">
    <property type="entry name" value="CheY-like"/>
    <property type="match status" value="1"/>
</dbReference>
<dbReference type="STRING" id="545501.BN997_03206"/>
<feature type="domain" description="OmpR/PhoB-type" evidence="10">
    <location>
        <begin position="132"/>
        <end position="232"/>
    </location>
</feature>
<evidence type="ECO:0000313" key="11">
    <source>
        <dbReference type="EMBL" id="CEI83300.1"/>
    </source>
</evidence>
<evidence type="ECO:0000256" key="5">
    <source>
        <dbReference type="ARBA" id="ARBA00023125"/>
    </source>
</evidence>
<dbReference type="OrthoDB" id="9790442at2"/>